<keyword evidence="5" id="KW-0276">Fatty acid metabolism</keyword>
<keyword evidence="7" id="KW-0275">Fatty acid biosynthesis</keyword>
<keyword evidence="4" id="KW-0444">Lipid biosynthesis</keyword>
<evidence type="ECO:0000256" key="3">
    <source>
        <dbReference type="ARBA" id="ARBA00012948"/>
    </source>
</evidence>
<dbReference type="InterPro" id="IPR050259">
    <property type="entry name" value="SDR"/>
</dbReference>
<dbReference type="InterPro" id="IPR036291">
    <property type="entry name" value="NAD(P)-bd_dom_sf"/>
</dbReference>
<dbReference type="PRINTS" id="PR00080">
    <property type="entry name" value="SDRFAMILY"/>
</dbReference>
<dbReference type="PROSITE" id="PS00061">
    <property type="entry name" value="ADH_SHORT"/>
    <property type="match status" value="1"/>
</dbReference>
<dbReference type="PANTHER" id="PTHR42879:SF2">
    <property type="entry name" value="3-OXOACYL-[ACYL-CARRIER-PROTEIN] REDUCTASE FABG"/>
    <property type="match status" value="1"/>
</dbReference>
<evidence type="ECO:0000256" key="4">
    <source>
        <dbReference type="ARBA" id="ARBA00022516"/>
    </source>
</evidence>
<organism evidence="9">
    <name type="scientific">Glycine soja</name>
    <name type="common">Wild soybean</name>
    <dbReference type="NCBI Taxonomy" id="3848"/>
    <lineage>
        <taxon>Eukaryota</taxon>
        <taxon>Viridiplantae</taxon>
        <taxon>Streptophyta</taxon>
        <taxon>Embryophyta</taxon>
        <taxon>Tracheophyta</taxon>
        <taxon>Spermatophyta</taxon>
        <taxon>Magnoliopsida</taxon>
        <taxon>eudicotyledons</taxon>
        <taxon>Gunneridae</taxon>
        <taxon>Pentapetalae</taxon>
        <taxon>rosids</taxon>
        <taxon>fabids</taxon>
        <taxon>Fabales</taxon>
        <taxon>Fabaceae</taxon>
        <taxon>Papilionoideae</taxon>
        <taxon>50 kb inversion clade</taxon>
        <taxon>NPAAA clade</taxon>
        <taxon>indigoferoid/millettioid clade</taxon>
        <taxon>Phaseoleae</taxon>
        <taxon>Glycine</taxon>
        <taxon>Glycine subgen. Soja</taxon>
    </lineage>
</organism>
<reference evidence="9" key="1">
    <citation type="submission" date="2014-07" db="EMBL/GenBank/DDBJ databases">
        <title>Identification of a novel salt tolerance gene in wild soybean by whole-genome sequencing.</title>
        <authorList>
            <person name="Lam H.-M."/>
            <person name="Qi X."/>
            <person name="Li M.-W."/>
            <person name="Liu X."/>
            <person name="Xie M."/>
            <person name="Ni M."/>
            <person name="Xu X."/>
        </authorList>
    </citation>
    <scope>NUCLEOTIDE SEQUENCE [LARGE SCALE GENOMIC DNA]</scope>
    <source>
        <tissue evidence="9">Root</tissue>
    </source>
</reference>
<gene>
    <name evidence="9" type="ORF">glysoja_032041</name>
</gene>
<evidence type="ECO:0000256" key="6">
    <source>
        <dbReference type="ARBA" id="ARBA00022857"/>
    </source>
</evidence>
<evidence type="ECO:0000256" key="7">
    <source>
        <dbReference type="ARBA" id="ARBA00023160"/>
    </source>
</evidence>
<dbReference type="GO" id="GO:0004316">
    <property type="term" value="F:3-oxoacyl-[acyl-carrier-protein] reductase (NADPH) activity"/>
    <property type="evidence" value="ECO:0007669"/>
    <property type="project" value="UniProtKB-EC"/>
</dbReference>
<dbReference type="InterPro" id="IPR002347">
    <property type="entry name" value="SDR_fam"/>
</dbReference>
<evidence type="ECO:0000256" key="5">
    <source>
        <dbReference type="ARBA" id="ARBA00022832"/>
    </source>
</evidence>
<dbReference type="EC" id="1.1.1.100" evidence="3"/>
<proteinExistence type="inferred from homology"/>
<name>A0A0B2NQ00_GLYSO</name>
<evidence type="ECO:0000256" key="2">
    <source>
        <dbReference type="ARBA" id="ARBA00006484"/>
    </source>
</evidence>
<accession>A0A0B2NQ00</accession>
<evidence type="ECO:0000256" key="8">
    <source>
        <dbReference type="ARBA" id="ARBA00048508"/>
    </source>
</evidence>
<dbReference type="EMBL" id="KN672080">
    <property type="protein sequence ID" value="KHM99150.1"/>
    <property type="molecule type" value="Genomic_DNA"/>
</dbReference>
<dbReference type="InterPro" id="IPR020904">
    <property type="entry name" value="Sc_DH/Rdtase_CS"/>
</dbReference>
<dbReference type="GO" id="GO:0006633">
    <property type="term" value="P:fatty acid biosynthetic process"/>
    <property type="evidence" value="ECO:0007669"/>
    <property type="project" value="UniProtKB-KW"/>
</dbReference>
<sequence length="131" mass="13790">QIEAFGGQALTFAGDVSNEADVEAMIRTVVDAWGTVDVLGRIINITSVIGQVGNVGQANYSAAKAGVIGLTKSVAREYASRNITLNTFTLDSGRLGLLEEVVGLVEFLALNPAANTSLGRVIYLFISLLVF</sequence>
<protein>
    <recommendedName>
        <fullName evidence="3">3-oxoacyl-[acyl-carrier-protein] reductase</fullName>
        <ecNumber evidence="3">1.1.1.100</ecNumber>
    </recommendedName>
</protein>
<dbReference type="Gene3D" id="3.40.50.720">
    <property type="entry name" value="NAD(P)-binding Rossmann-like Domain"/>
    <property type="match status" value="2"/>
</dbReference>
<dbReference type="PANTHER" id="PTHR42879">
    <property type="entry name" value="3-OXOACYL-(ACYL-CARRIER-PROTEIN) REDUCTASE"/>
    <property type="match status" value="1"/>
</dbReference>
<dbReference type="PRINTS" id="PR00081">
    <property type="entry name" value="GDHRDH"/>
</dbReference>
<evidence type="ECO:0000313" key="9">
    <source>
        <dbReference type="EMBL" id="KHM99150.1"/>
    </source>
</evidence>
<dbReference type="Proteomes" id="UP000053555">
    <property type="component" value="Unassembled WGS sequence"/>
</dbReference>
<dbReference type="SUPFAM" id="SSF51735">
    <property type="entry name" value="NAD(P)-binding Rossmann-fold domains"/>
    <property type="match status" value="1"/>
</dbReference>
<dbReference type="AlphaFoldDB" id="A0A0B2NQ00"/>
<comment type="pathway">
    <text evidence="1">Lipid metabolism; fatty acid biosynthesis.</text>
</comment>
<keyword evidence="6" id="KW-0521">NADP</keyword>
<keyword evidence="9" id="KW-0560">Oxidoreductase</keyword>
<evidence type="ECO:0000256" key="1">
    <source>
        <dbReference type="ARBA" id="ARBA00005194"/>
    </source>
</evidence>
<dbReference type="Pfam" id="PF00106">
    <property type="entry name" value="adh_short"/>
    <property type="match status" value="1"/>
</dbReference>
<keyword evidence="7" id="KW-0443">Lipid metabolism</keyword>
<comment type="catalytic activity">
    <reaction evidence="8">
        <text>a (3R)-hydroxyacyl-[ACP] + NADP(+) = a 3-oxoacyl-[ACP] + NADPH + H(+)</text>
        <dbReference type="Rhea" id="RHEA:17397"/>
        <dbReference type="Rhea" id="RHEA-COMP:9916"/>
        <dbReference type="Rhea" id="RHEA-COMP:9945"/>
        <dbReference type="ChEBI" id="CHEBI:15378"/>
        <dbReference type="ChEBI" id="CHEBI:57783"/>
        <dbReference type="ChEBI" id="CHEBI:58349"/>
        <dbReference type="ChEBI" id="CHEBI:78776"/>
        <dbReference type="ChEBI" id="CHEBI:78827"/>
        <dbReference type="EC" id="1.1.1.100"/>
    </reaction>
</comment>
<feature type="non-terminal residue" evidence="9">
    <location>
        <position position="1"/>
    </location>
</feature>
<comment type="similarity">
    <text evidence="2">Belongs to the short-chain dehydrogenases/reductases (SDR) family.</text>
</comment>